<name>A0A0V0HAR7_SOLCH</name>
<dbReference type="AlphaFoldDB" id="A0A0V0HAR7"/>
<organism evidence="1">
    <name type="scientific">Solanum chacoense</name>
    <name type="common">Chaco potato</name>
    <dbReference type="NCBI Taxonomy" id="4108"/>
    <lineage>
        <taxon>Eukaryota</taxon>
        <taxon>Viridiplantae</taxon>
        <taxon>Streptophyta</taxon>
        <taxon>Embryophyta</taxon>
        <taxon>Tracheophyta</taxon>
        <taxon>Spermatophyta</taxon>
        <taxon>Magnoliopsida</taxon>
        <taxon>eudicotyledons</taxon>
        <taxon>Gunneridae</taxon>
        <taxon>Pentapetalae</taxon>
        <taxon>asterids</taxon>
        <taxon>lamiids</taxon>
        <taxon>Solanales</taxon>
        <taxon>Solanaceae</taxon>
        <taxon>Solanoideae</taxon>
        <taxon>Solaneae</taxon>
        <taxon>Solanum</taxon>
    </lineage>
</organism>
<evidence type="ECO:0000313" key="1">
    <source>
        <dbReference type="EMBL" id="JAP17304.1"/>
    </source>
</evidence>
<proteinExistence type="predicted"/>
<accession>A0A0V0HAR7</accession>
<protein>
    <submittedName>
        <fullName evidence="1">Putative ovule protein</fullName>
    </submittedName>
</protein>
<sequence>MRSPNGDKKFGVLWLKQGDNLCSQMHTQVYVVTEVINDSFRTELSNPKDLRSIYINSISSTI</sequence>
<dbReference type="EMBL" id="GEDG01022693">
    <property type="protein sequence ID" value="JAP17304.1"/>
    <property type="molecule type" value="Transcribed_RNA"/>
</dbReference>
<reference evidence="1" key="1">
    <citation type="submission" date="2015-12" db="EMBL/GenBank/DDBJ databases">
        <title>Gene expression during late stages of embryo sac development: a critical building block for successful pollen-pistil interactions.</title>
        <authorList>
            <person name="Liu Y."/>
            <person name="Joly V."/>
            <person name="Sabar M."/>
            <person name="Matton D.P."/>
        </authorList>
    </citation>
    <scope>NUCLEOTIDE SEQUENCE</scope>
</reference>